<dbReference type="RefSeq" id="WP_285884286.1">
    <property type="nucleotide sequence ID" value="NZ_JARFYN010000082.1"/>
</dbReference>
<dbReference type="Gene3D" id="2.60.120.330">
    <property type="entry name" value="B-lactam Antibiotic, Isopenicillin N Synthase, Chain"/>
    <property type="match status" value="1"/>
</dbReference>
<protein>
    <submittedName>
        <fullName evidence="3">Aspartyl/asparaginyl beta-hydroxylase domain-containing protein</fullName>
    </submittedName>
</protein>
<keyword evidence="4" id="KW-1185">Reference proteome</keyword>
<dbReference type="Gene3D" id="1.10.1720.10">
    <property type="entry name" value="L-proline 3-hydroxylase, C-terminal domain"/>
    <property type="match status" value="1"/>
</dbReference>
<dbReference type="SUPFAM" id="SSF51197">
    <property type="entry name" value="Clavaminate synthase-like"/>
    <property type="match status" value="1"/>
</dbReference>
<dbReference type="InterPro" id="IPR008035">
    <property type="entry name" value="Pro_3_hydrox_C"/>
</dbReference>
<dbReference type="Pfam" id="PF05373">
    <property type="entry name" value="Pro_3_hydrox_C"/>
    <property type="match status" value="1"/>
</dbReference>
<dbReference type="Proteomes" id="UP001172630">
    <property type="component" value="Unassembled WGS sequence"/>
</dbReference>
<evidence type="ECO:0000313" key="3">
    <source>
        <dbReference type="EMBL" id="MDL2410423.1"/>
    </source>
</evidence>
<comment type="caution">
    <text evidence="3">The sequence shown here is derived from an EMBL/GenBank/DDBJ whole genome shotgun (WGS) entry which is preliminary data.</text>
</comment>
<organism evidence="3 4">
    <name type="scientific">Rhizobium calliandrae</name>
    <dbReference type="NCBI Taxonomy" id="1312182"/>
    <lineage>
        <taxon>Bacteria</taxon>
        <taxon>Pseudomonadati</taxon>
        <taxon>Pseudomonadota</taxon>
        <taxon>Alphaproteobacteria</taxon>
        <taxon>Hyphomicrobiales</taxon>
        <taxon>Rhizobiaceae</taxon>
        <taxon>Rhizobium/Agrobacterium group</taxon>
        <taxon>Rhizobium</taxon>
    </lineage>
</organism>
<evidence type="ECO:0000313" key="4">
    <source>
        <dbReference type="Proteomes" id="UP001172630"/>
    </source>
</evidence>
<dbReference type="InterPro" id="IPR007803">
    <property type="entry name" value="Asp/Arg/Pro-Hydrxlase"/>
</dbReference>
<reference evidence="3" key="1">
    <citation type="submission" date="2023-06" db="EMBL/GenBank/DDBJ databases">
        <title>Phylogenetic Diversity of Rhizobium strains.</title>
        <authorList>
            <person name="Moura F.T."/>
            <person name="Helene L.C.F."/>
            <person name="Hungria M."/>
        </authorList>
    </citation>
    <scope>NUCLEOTIDE SEQUENCE</scope>
    <source>
        <strain evidence="3">CCGE524</strain>
    </source>
</reference>
<name>A0ABT7KSG6_9HYPH</name>
<proteinExistence type="predicted"/>
<dbReference type="Pfam" id="PF05118">
    <property type="entry name" value="Asp_Arg_Hydrox"/>
    <property type="match status" value="1"/>
</dbReference>
<evidence type="ECO:0000259" key="1">
    <source>
        <dbReference type="Pfam" id="PF05118"/>
    </source>
</evidence>
<dbReference type="InterPro" id="IPR037037">
    <property type="entry name" value="Pro_3_hydrox_C_sf"/>
</dbReference>
<dbReference type="EMBL" id="JARFYN010000082">
    <property type="protein sequence ID" value="MDL2410423.1"/>
    <property type="molecule type" value="Genomic_DNA"/>
</dbReference>
<evidence type="ECO:0000259" key="2">
    <source>
        <dbReference type="Pfam" id="PF05373"/>
    </source>
</evidence>
<feature type="domain" description="Aspartyl/asparaginy/proline hydroxylase" evidence="1">
    <location>
        <begin position="25"/>
        <end position="172"/>
    </location>
</feature>
<sequence>MTTRILGLVEFDQKRLKVDLATLAQAKFSTAYSDFACGKWEACILRNRSGTQDEDTVVSHHVPAIATPLGQSLSYFNELLETHFDTNAMRYARIIRISENACIIPHRDYLELDAEFVRVHLVLATNERCMNTENDRIYHMGLGEIWFLDASVPHSAGCFSLTPRIHLMVDFEGTHLPEAVVRQTKQPLESNAMVDAREKWSKETLECVLGLSEIISEANYREIVSILAKLHFFYKIDCQAMYGWLQELCRRRGDPILIEKTNMLERFYLIDRAAGEVMSY</sequence>
<gene>
    <name evidence="3" type="ORF">PY650_33510</name>
</gene>
<accession>A0ABT7KSG6</accession>
<dbReference type="InterPro" id="IPR027443">
    <property type="entry name" value="IPNS-like_sf"/>
</dbReference>
<feature type="domain" description="L-proline 3-hydroxylase C-terminal" evidence="2">
    <location>
        <begin position="178"/>
        <end position="276"/>
    </location>
</feature>